<dbReference type="EMBL" id="JABKKF010000003">
    <property type="protein sequence ID" value="NPD91706.1"/>
    <property type="molecule type" value="Genomic_DNA"/>
</dbReference>
<dbReference type="RefSeq" id="WP_172274811.1">
    <property type="nucleotide sequence ID" value="NZ_CASGMU010000005.1"/>
</dbReference>
<gene>
    <name evidence="1" type="ORF">HPS56_04955</name>
</gene>
<keyword evidence="2" id="KW-1185">Reference proteome</keyword>
<protein>
    <submittedName>
        <fullName evidence="1">Uncharacterized protein</fullName>
    </submittedName>
</protein>
<sequence>MWYGIDFVKLVVQMLPPLLRSRLLVAFLRVLTVPLRHIHELFLTMKEGTDDKLSITGNVQYLEKALNDAFCLTEGQIHIVTPVEERRPAFYLKKEEQSRIFHTLQEGTGYMVLFNGETRQLVNFTVRVPTFLCTSTESKQADKYGWRHYRIIKNILNIYKPAGRTFGIELYDYE</sequence>
<evidence type="ECO:0000313" key="2">
    <source>
        <dbReference type="Proteomes" id="UP000714420"/>
    </source>
</evidence>
<name>A0ABX2AP58_9BACT</name>
<reference evidence="1 2" key="1">
    <citation type="submission" date="2020-05" db="EMBL/GenBank/DDBJ databases">
        <title>Distinct polysaccharide utilization as determinants for interspecies competition between intestinal Prevotella spp.</title>
        <authorList>
            <person name="Galvez E.J.C."/>
            <person name="Iljazovic A."/>
            <person name="Strowig T."/>
        </authorList>
    </citation>
    <scope>NUCLEOTIDE SEQUENCE [LARGE SCALE GENOMIC DNA]</scope>
    <source>
        <strain evidence="1 2">PMUR</strain>
    </source>
</reference>
<proteinExistence type="predicted"/>
<comment type="caution">
    <text evidence="1">The sequence shown here is derived from an EMBL/GenBank/DDBJ whole genome shotgun (WGS) entry which is preliminary data.</text>
</comment>
<accession>A0ABX2AP58</accession>
<evidence type="ECO:0000313" key="1">
    <source>
        <dbReference type="EMBL" id="NPD91706.1"/>
    </source>
</evidence>
<dbReference type="Proteomes" id="UP000714420">
    <property type="component" value="Unassembled WGS sequence"/>
</dbReference>
<organism evidence="1 2">
    <name type="scientific">Xylanibacter muris</name>
    <dbReference type="NCBI Taxonomy" id="2736290"/>
    <lineage>
        <taxon>Bacteria</taxon>
        <taxon>Pseudomonadati</taxon>
        <taxon>Bacteroidota</taxon>
        <taxon>Bacteroidia</taxon>
        <taxon>Bacteroidales</taxon>
        <taxon>Prevotellaceae</taxon>
        <taxon>Xylanibacter</taxon>
    </lineage>
</organism>